<sequence length="652" mass="66997">MGRVLADRYELRALLGRGGMGEVWSALDTMLGREVAVKLLRSPVDDAGAAQLFFREARTAGALNHPGVVTVHDLGRDGDETLFLVMELVHGRTLAQVLREDGPPPVEPAVEWAALIADALEAAHGAGIVHRDLKPGNVMLTPSGAVKVLDFGIARPLAGGGTTSTTIMGTLAYMPPERFESGRQDTRGDLYSLGCLLHELLTGAGPFADVEASALMFAHLRRTPEPPSARRPGVPAGLDALVAQLLAKDPADRPAGAAQVAARLRAVLAAPPAPAHPPTVVVGRAAVERAEPTVRLRRSARPARGGRRPLLVLAAVVAALAVAGGTVAALANGTAPRVRWSFVTKGGPGLTTAVSPSTVYAAGEDGTAYALDTVGHQRWAEHVASASQAESAVARDGDSVYEVADGDLRALDPATGVTKWSFTGRSLTGALTAAGGLVYVGARSGVLYALDAGTGSQDWTYSTNDQLTASPTVVGGYLYLGGTDGEVYCFEAPIGVLVWSADLASPVLDQPAVDGGTVYVAANAGKVFALDAATGSQKWAYTTGPMGASSPAVADGTVYVGSQDHSLYAVDAATGHLRWTFATGGPIDSSPTVGRGTVYVGSDDHSVYAVGTANGAKRWSAATGGAVQGHLLLADSVLYAGSRDGKLYALNP</sequence>
<dbReference type="AlphaFoldDB" id="A0A561T6U5"/>
<evidence type="ECO:0000256" key="8">
    <source>
        <dbReference type="SAM" id="Phobius"/>
    </source>
</evidence>
<keyword evidence="8" id="KW-0812">Transmembrane</keyword>
<evidence type="ECO:0000256" key="6">
    <source>
        <dbReference type="ARBA" id="ARBA00022840"/>
    </source>
</evidence>
<dbReference type="SMART" id="SM00564">
    <property type="entry name" value="PQQ"/>
    <property type="match status" value="8"/>
</dbReference>
<gene>
    <name evidence="10" type="ORF">FHX73_14310</name>
</gene>
<dbReference type="GO" id="GO:0004674">
    <property type="term" value="F:protein serine/threonine kinase activity"/>
    <property type="evidence" value="ECO:0007669"/>
    <property type="project" value="UniProtKB-KW"/>
</dbReference>
<dbReference type="PANTHER" id="PTHR43289">
    <property type="entry name" value="MITOGEN-ACTIVATED PROTEIN KINASE KINASE KINASE 20-RELATED"/>
    <property type="match status" value="1"/>
</dbReference>
<protein>
    <recommendedName>
        <fullName evidence="1">non-specific serine/threonine protein kinase</fullName>
        <ecNumber evidence="1">2.7.11.1</ecNumber>
    </recommendedName>
</protein>
<dbReference type="InterPro" id="IPR002372">
    <property type="entry name" value="PQQ_rpt_dom"/>
</dbReference>
<keyword evidence="4 7" id="KW-0547">Nucleotide-binding</keyword>
<evidence type="ECO:0000256" key="2">
    <source>
        <dbReference type="ARBA" id="ARBA00022527"/>
    </source>
</evidence>
<feature type="domain" description="Protein kinase" evidence="9">
    <location>
        <begin position="9"/>
        <end position="268"/>
    </location>
</feature>
<dbReference type="Proteomes" id="UP000317940">
    <property type="component" value="Unassembled WGS sequence"/>
</dbReference>
<dbReference type="RefSeq" id="WP_145910097.1">
    <property type="nucleotide sequence ID" value="NZ_BAAAMZ010000009.1"/>
</dbReference>
<dbReference type="Gene3D" id="3.30.200.20">
    <property type="entry name" value="Phosphorylase Kinase, domain 1"/>
    <property type="match status" value="1"/>
</dbReference>
<dbReference type="Gene3D" id="2.40.128.630">
    <property type="match status" value="2"/>
</dbReference>
<evidence type="ECO:0000256" key="4">
    <source>
        <dbReference type="ARBA" id="ARBA00022741"/>
    </source>
</evidence>
<accession>A0A561T6U5</accession>
<dbReference type="Pfam" id="PF00069">
    <property type="entry name" value="Pkinase"/>
    <property type="match status" value="1"/>
</dbReference>
<dbReference type="GO" id="GO:0005524">
    <property type="term" value="F:ATP binding"/>
    <property type="evidence" value="ECO:0007669"/>
    <property type="project" value="UniProtKB-UniRule"/>
</dbReference>
<dbReference type="PROSITE" id="PS00108">
    <property type="entry name" value="PROTEIN_KINASE_ST"/>
    <property type="match status" value="1"/>
</dbReference>
<dbReference type="EMBL" id="VIWT01000004">
    <property type="protein sequence ID" value="TWF82828.1"/>
    <property type="molecule type" value="Genomic_DNA"/>
</dbReference>
<keyword evidence="5 10" id="KW-0418">Kinase</keyword>
<dbReference type="PROSITE" id="PS00107">
    <property type="entry name" value="PROTEIN_KINASE_ATP"/>
    <property type="match status" value="1"/>
</dbReference>
<organism evidence="10 11">
    <name type="scientific">Kitasatospora viridis</name>
    <dbReference type="NCBI Taxonomy" id="281105"/>
    <lineage>
        <taxon>Bacteria</taxon>
        <taxon>Bacillati</taxon>
        <taxon>Actinomycetota</taxon>
        <taxon>Actinomycetes</taxon>
        <taxon>Kitasatosporales</taxon>
        <taxon>Streptomycetaceae</taxon>
        <taxon>Kitasatospora</taxon>
    </lineage>
</organism>
<dbReference type="EC" id="2.7.11.1" evidence="1"/>
<evidence type="ECO:0000313" key="11">
    <source>
        <dbReference type="Proteomes" id="UP000317940"/>
    </source>
</evidence>
<keyword evidence="11" id="KW-1185">Reference proteome</keyword>
<evidence type="ECO:0000256" key="3">
    <source>
        <dbReference type="ARBA" id="ARBA00022679"/>
    </source>
</evidence>
<keyword evidence="8" id="KW-1133">Transmembrane helix</keyword>
<evidence type="ECO:0000256" key="7">
    <source>
        <dbReference type="PROSITE-ProRule" id="PRU10141"/>
    </source>
</evidence>
<dbReference type="SUPFAM" id="SSF56112">
    <property type="entry name" value="Protein kinase-like (PK-like)"/>
    <property type="match status" value="1"/>
</dbReference>
<evidence type="ECO:0000259" key="9">
    <source>
        <dbReference type="PROSITE" id="PS50011"/>
    </source>
</evidence>
<dbReference type="Gene3D" id="2.130.10.10">
    <property type="entry name" value="YVTN repeat-like/Quinoprotein amine dehydrogenase"/>
    <property type="match status" value="1"/>
</dbReference>
<keyword evidence="6 7" id="KW-0067">ATP-binding</keyword>
<reference evidence="10 11" key="1">
    <citation type="submission" date="2019-06" db="EMBL/GenBank/DDBJ databases">
        <title>Sequencing the genomes of 1000 actinobacteria strains.</title>
        <authorList>
            <person name="Klenk H.-P."/>
        </authorList>
    </citation>
    <scope>NUCLEOTIDE SEQUENCE [LARGE SCALE GENOMIC DNA]</scope>
    <source>
        <strain evidence="10 11">DSM 44826</strain>
    </source>
</reference>
<proteinExistence type="predicted"/>
<keyword evidence="3" id="KW-0808">Transferase</keyword>
<dbReference type="InterPro" id="IPR008271">
    <property type="entry name" value="Ser/Thr_kinase_AS"/>
</dbReference>
<dbReference type="SMART" id="SM00220">
    <property type="entry name" value="S_TKc"/>
    <property type="match status" value="1"/>
</dbReference>
<dbReference type="CDD" id="cd14014">
    <property type="entry name" value="STKc_PknB_like"/>
    <property type="match status" value="1"/>
</dbReference>
<dbReference type="Pfam" id="PF13360">
    <property type="entry name" value="PQQ_2"/>
    <property type="match status" value="2"/>
</dbReference>
<dbReference type="SUPFAM" id="SSF50998">
    <property type="entry name" value="Quinoprotein alcohol dehydrogenase-like"/>
    <property type="match status" value="1"/>
</dbReference>
<dbReference type="InterPro" id="IPR015943">
    <property type="entry name" value="WD40/YVTN_repeat-like_dom_sf"/>
</dbReference>
<dbReference type="PROSITE" id="PS50011">
    <property type="entry name" value="PROTEIN_KINASE_DOM"/>
    <property type="match status" value="1"/>
</dbReference>
<dbReference type="InterPro" id="IPR000719">
    <property type="entry name" value="Prot_kinase_dom"/>
</dbReference>
<dbReference type="InterPro" id="IPR017441">
    <property type="entry name" value="Protein_kinase_ATP_BS"/>
</dbReference>
<keyword evidence="8" id="KW-0472">Membrane</keyword>
<dbReference type="InterPro" id="IPR018391">
    <property type="entry name" value="PQQ_b-propeller_rpt"/>
</dbReference>
<dbReference type="InterPro" id="IPR011047">
    <property type="entry name" value="Quinoprotein_ADH-like_sf"/>
</dbReference>
<evidence type="ECO:0000256" key="5">
    <source>
        <dbReference type="ARBA" id="ARBA00022777"/>
    </source>
</evidence>
<feature type="binding site" evidence="7">
    <location>
        <position position="38"/>
    </location>
    <ligand>
        <name>ATP</name>
        <dbReference type="ChEBI" id="CHEBI:30616"/>
    </ligand>
</feature>
<feature type="transmembrane region" description="Helical" evidence="8">
    <location>
        <begin position="310"/>
        <end position="331"/>
    </location>
</feature>
<dbReference type="InterPro" id="IPR011009">
    <property type="entry name" value="Kinase-like_dom_sf"/>
</dbReference>
<evidence type="ECO:0000256" key="1">
    <source>
        <dbReference type="ARBA" id="ARBA00012513"/>
    </source>
</evidence>
<dbReference type="FunFam" id="1.10.510.10:FF:000021">
    <property type="entry name" value="Serine/threonine protein kinase"/>
    <property type="match status" value="1"/>
</dbReference>
<name>A0A561T6U5_9ACTN</name>
<keyword evidence="2" id="KW-0723">Serine/threonine-protein kinase</keyword>
<evidence type="ECO:0000313" key="10">
    <source>
        <dbReference type="EMBL" id="TWF82828.1"/>
    </source>
</evidence>
<comment type="caution">
    <text evidence="10">The sequence shown here is derived from an EMBL/GenBank/DDBJ whole genome shotgun (WGS) entry which is preliminary data.</text>
</comment>
<dbReference type="Gene3D" id="1.10.510.10">
    <property type="entry name" value="Transferase(Phosphotransferase) domain 1"/>
    <property type="match status" value="1"/>
</dbReference>
<dbReference type="OrthoDB" id="4824484at2"/>
<dbReference type="PANTHER" id="PTHR43289:SF6">
    <property type="entry name" value="SERINE_THREONINE-PROTEIN KINASE NEKL-3"/>
    <property type="match status" value="1"/>
</dbReference>